<dbReference type="SUPFAM" id="SSF111331">
    <property type="entry name" value="NAD kinase/diacylglycerol kinase-like"/>
    <property type="match status" value="1"/>
</dbReference>
<evidence type="ECO:0000259" key="1">
    <source>
        <dbReference type="PROSITE" id="PS50146"/>
    </source>
</evidence>
<accession>A0A836IN79</accession>
<dbReference type="GeneID" id="94288940"/>
<dbReference type="OrthoDB" id="3853857at2759"/>
<evidence type="ECO:0000313" key="3">
    <source>
        <dbReference type="Proteomes" id="UP000674318"/>
    </source>
</evidence>
<dbReference type="KEGG" id="phet:94288940"/>
<evidence type="ECO:0000313" key="2">
    <source>
        <dbReference type="EMBL" id="KAG5498553.1"/>
    </source>
</evidence>
<dbReference type="EMBL" id="JAFJZO010000030">
    <property type="protein sequence ID" value="KAG5498553.1"/>
    <property type="molecule type" value="Genomic_DNA"/>
</dbReference>
<dbReference type="Gene3D" id="3.40.50.10330">
    <property type="entry name" value="Probable inorganic polyphosphate/atp-NAD kinase, domain 1"/>
    <property type="match status" value="1"/>
</dbReference>
<dbReference type="GO" id="GO:0001727">
    <property type="term" value="F:lipid kinase activity"/>
    <property type="evidence" value="ECO:0007669"/>
    <property type="project" value="UniProtKB-ARBA"/>
</dbReference>
<dbReference type="GO" id="GO:0016020">
    <property type="term" value="C:membrane"/>
    <property type="evidence" value="ECO:0007669"/>
    <property type="project" value="TreeGrafter"/>
</dbReference>
<dbReference type="PROSITE" id="PS50146">
    <property type="entry name" value="DAGK"/>
    <property type="match status" value="1"/>
</dbReference>
<reference evidence="2 3" key="1">
    <citation type="submission" date="2021-02" db="EMBL/GenBank/DDBJ databases">
        <title>Porcisia hertigi Genome sequencing and assembly.</title>
        <authorList>
            <person name="Almutairi H."/>
            <person name="Gatherer D."/>
        </authorList>
    </citation>
    <scope>NUCLEOTIDE SEQUENCE [LARGE SCALE GENOMIC DNA]</scope>
    <source>
        <strain evidence="2 3">C119</strain>
    </source>
</reference>
<dbReference type="SMART" id="SM00046">
    <property type="entry name" value="DAGKc"/>
    <property type="match status" value="1"/>
</dbReference>
<dbReference type="AlphaFoldDB" id="A0A836IN79"/>
<keyword evidence="3" id="KW-1185">Reference proteome</keyword>
<dbReference type="InterPro" id="IPR050187">
    <property type="entry name" value="Lipid_Phosphate_FormReg"/>
</dbReference>
<name>A0A836IN79_9TRYP</name>
<organism evidence="2 3">
    <name type="scientific">Porcisia hertigi</name>
    <dbReference type="NCBI Taxonomy" id="2761500"/>
    <lineage>
        <taxon>Eukaryota</taxon>
        <taxon>Discoba</taxon>
        <taxon>Euglenozoa</taxon>
        <taxon>Kinetoplastea</taxon>
        <taxon>Metakinetoplastina</taxon>
        <taxon>Trypanosomatida</taxon>
        <taxon>Trypanosomatidae</taxon>
        <taxon>Leishmaniinae</taxon>
        <taxon>Porcisia</taxon>
    </lineage>
</organism>
<dbReference type="InterPro" id="IPR001206">
    <property type="entry name" value="Diacylglycerol_kinase_cat_dom"/>
</dbReference>
<dbReference type="InterPro" id="IPR017438">
    <property type="entry name" value="ATP-NAD_kinase_N"/>
</dbReference>
<comment type="caution">
    <text evidence="2">The sequence shown here is derived from an EMBL/GenBank/DDBJ whole genome shotgun (WGS) entry which is preliminary data.</text>
</comment>
<dbReference type="RefSeq" id="XP_067755307.1">
    <property type="nucleotide sequence ID" value="XM_067898863.1"/>
</dbReference>
<dbReference type="GO" id="GO:0005737">
    <property type="term" value="C:cytoplasm"/>
    <property type="evidence" value="ECO:0007669"/>
    <property type="project" value="TreeGrafter"/>
</dbReference>
<protein>
    <recommendedName>
        <fullName evidence="1">DAGKc domain-containing protein</fullName>
    </recommendedName>
</protein>
<dbReference type="PANTHER" id="PTHR12358">
    <property type="entry name" value="SPHINGOSINE KINASE"/>
    <property type="match status" value="1"/>
</dbReference>
<feature type="domain" description="DAGKc" evidence="1">
    <location>
        <begin position="3"/>
        <end position="148"/>
    </location>
</feature>
<sequence length="369" mass="39368">MPFLKRCVLVINNRSGKRHAVQNFASTLKGYLNRAGIVHHDVHIPNDDVADQLLRTLPQAEALVLCGGDGTVNSVLNLIAAMSSSCTRPSASVSPPSLLESVPLLLVPTGLHNSIATSLGVTSAERAVSSLVVGRTVCVPLWAVHLMHPHTPSRLFPVRYMCSYIAIGTYAAAVQRQNGWRKAQEEYVSLPTVLGCFTGMALCTTIEHAPPSSTAVLTQISIDKDVATSSRLGPLRLLVASQMPQLQPGYSLTPTATYHRRQLTVTTATAEATRMRMWHLLHREAREGYVLAEDGVSLREGVQDLRIDFHAASDPPDIAAGLTPPPIDDGGERALGSALLVVDGECVRVPAGSSVTVTPAGVSVQFIVG</sequence>
<dbReference type="Proteomes" id="UP000674318">
    <property type="component" value="Unassembled WGS sequence"/>
</dbReference>
<dbReference type="InterPro" id="IPR016064">
    <property type="entry name" value="NAD/diacylglycerol_kinase_sf"/>
</dbReference>
<dbReference type="GO" id="GO:0016773">
    <property type="term" value="F:phosphotransferase activity, alcohol group as acceptor"/>
    <property type="evidence" value="ECO:0007669"/>
    <property type="project" value="UniProtKB-ARBA"/>
</dbReference>
<dbReference type="GO" id="GO:0046512">
    <property type="term" value="P:sphingosine biosynthetic process"/>
    <property type="evidence" value="ECO:0007669"/>
    <property type="project" value="TreeGrafter"/>
</dbReference>
<dbReference type="Pfam" id="PF00781">
    <property type="entry name" value="DAGK_cat"/>
    <property type="match status" value="1"/>
</dbReference>
<gene>
    <name evidence="2" type="ORF">JKF63_02839</name>
</gene>
<proteinExistence type="predicted"/>
<dbReference type="PANTHER" id="PTHR12358:SF31">
    <property type="entry name" value="ACYLGLYCEROL KINASE, MITOCHONDRIAL"/>
    <property type="match status" value="1"/>
</dbReference>